<dbReference type="EMBL" id="SCEB01000098">
    <property type="protein sequence ID" value="RXN01017.1"/>
    <property type="molecule type" value="Genomic_DNA"/>
</dbReference>
<organism evidence="2 3">
    <name type="scientific">Acipenser ruthenus</name>
    <name type="common">Sterlet sturgeon</name>
    <dbReference type="NCBI Taxonomy" id="7906"/>
    <lineage>
        <taxon>Eukaryota</taxon>
        <taxon>Metazoa</taxon>
        <taxon>Chordata</taxon>
        <taxon>Craniata</taxon>
        <taxon>Vertebrata</taxon>
        <taxon>Euteleostomi</taxon>
        <taxon>Actinopterygii</taxon>
        <taxon>Chondrostei</taxon>
        <taxon>Acipenseriformes</taxon>
        <taxon>Acipenseridae</taxon>
        <taxon>Acipenser</taxon>
    </lineage>
</organism>
<dbReference type="Pfam" id="PF19421">
    <property type="entry name" value="Fry_C"/>
    <property type="match status" value="1"/>
</dbReference>
<dbReference type="Proteomes" id="UP000289886">
    <property type="component" value="Unassembled WGS sequence"/>
</dbReference>
<dbReference type="AlphaFoldDB" id="A0A662YYA0"/>
<comment type="caution">
    <text evidence="2">The sequence shown here is derived from an EMBL/GenBank/DDBJ whole genome shotgun (WGS) entry which is preliminary data.</text>
</comment>
<gene>
    <name evidence="2" type="ORF">EOD39_8177</name>
</gene>
<keyword evidence="3" id="KW-1185">Reference proteome</keyword>
<evidence type="ECO:0000313" key="2">
    <source>
        <dbReference type="EMBL" id="RXN01017.1"/>
    </source>
</evidence>
<proteinExistence type="predicted"/>
<name>A0A662YYA0_ACIRT</name>
<dbReference type="InterPro" id="IPR045842">
    <property type="entry name" value="Fry_C"/>
</dbReference>
<reference evidence="2 3" key="1">
    <citation type="submission" date="2019-01" db="EMBL/GenBank/DDBJ databases">
        <title>Draft Genome and Complete Hox-Cluster Characterization of the Sterlet Sturgeon (Acipenser ruthenus).</title>
        <authorList>
            <person name="Wei Q."/>
        </authorList>
    </citation>
    <scope>NUCLEOTIDE SEQUENCE [LARGE SCALE GENOMIC DNA]</scope>
    <source>
        <strain evidence="2">WHYD16114868_AA</strain>
        <tissue evidence="2">Blood</tissue>
    </source>
</reference>
<evidence type="ECO:0000259" key="1">
    <source>
        <dbReference type="Pfam" id="PF19421"/>
    </source>
</evidence>
<evidence type="ECO:0000313" key="3">
    <source>
        <dbReference type="Proteomes" id="UP000289886"/>
    </source>
</evidence>
<sequence>MAVRYQSGLNQANSGAGIDQGMVRCPIKLSMWPNGIFGNANDDEVQTLLHIYFRHQTLGQTGSFAIVCSNQDLSEAGSKLMELNMEICDNNNRGCF</sequence>
<accession>A0A662YYA0</accession>
<protein>
    <submittedName>
        <fullName evidence="2">Protein furry-like</fullName>
    </submittedName>
</protein>
<feature type="domain" description="Protein furry C-terminal" evidence="1">
    <location>
        <begin position="30"/>
        <end position="90"/>
    </location>
</feature>